<keyword evidence="1" id="KW-1133">Transmembrane helix</keyword>
<gene>
    <name evidence="2" type="ORF">MNBD_PLANCTO02-811</name>
</gene>
<sequence length="75" mass="8639">MKYGIWVLIAMLIILHQDNWFWEDKTLVFGFMPITLLYHAGISVAAGVTWLLAVLFIWPTELEEETSQERKGAEG</sequence>
<dbReference type="EMBL" id="UOGL01000629">
    <property type="protein sequence ID" value="VAX42162.1"/>
    <property type="molecule type" value="Genomic_DNA"/>
</dbReference>
<dbReference type="AlphaFoldDB" id="A0A3B1DN24"/>
<keyword evidence="1" id="KW-0472">Membrane</keyword>
<dbReference type="InterPro" id="IPR021741">
    <property type="entry name" value="DUF3311"/>
</dbReference>
<name>A0A3B1DN24_9ZZZZ</name>
<evidence type="ECO:0000256" key="1">
    <source>
        <dbReference type="SAM" id="Phobius"/>
    </source>
</evidence>
<reference evidence="2" key="1">
    <citation type="submission" date="2018-06" db="EMBL/GenBank/DDBJ databases">
        <authorList>
            <person name="Zhirakovskaya E."/>
        </authorList>
    </citation>
    <scope>NUCLEOTIDE SEQUENCE</scope>
</reference>
<keyword evidence="1" id="KW-0812">Transmembrane</keyword>
<evidence type="ECO:0008006" key="3">
    <source>
        <dbReference type="Google" id="ProtNLM"/>
    </source>
</evidence>
<evidence type="ECO:0000313" key="2">
    <source>
        <dbReference type="EMBL" id="VAX42162.1"/>
    </source>
</evidence>
<accession>A0A3B1DN24</accession>
<protein>
    <recommendedName>
        <fullName evidence="3">DUF3311 domain-containing protein</fullName>
    </recommendedName>
</protein>
<feature type="transmembrane region" description="Helical" evidence="1">
    <location>
        <begin position="36"/>
        <end position="58"/>
    </location>
</feature>
<proteinExistence type="predicted"/>
<dbReference type="Pfam" id="PF11755">
    <property type="entry name" value="DUF3311"/>
    <property type="match status" value="1"/>
</dbReference>
<organism evidence="2">
    <name type="scientific">hydrothermal vent metagenome</name>
    <dbReference type="NCBI Taxonomy" id="652676"/>
    <lineage>
        <taxon>unclassified sequences</taxon>
        <taxon>metagenomes</taxon>
        <taxon>ecological metagenomes</taxon>
    </lineage>
</organism>